<dbReference type="PANTHER" id="PTHR45586">
    <property type="entry name" value="TPR REPEAT-CONTAINING PROTEIN PA4667"/>
    <property type="match status" value="1"/>
</dbReference>
<dbReference type="Pfam" id="PF13181">
    <property type="entry name" value="TPR_8"/>
    <property type="match status" value="2"/>
</dbReference>
<dbReference type="SUPFAM" id="SSF48452">
    <property type="entry name" value="TPR-like"/>
    <property type="match status" value="1"/>
</dbReference>
<protein>
    <submittedName>
        <fullName evidence="5">Tetratricopeptide (TPR) repeat protein</fullName>
    </submittedName>
</protein>
<keyword evidence="6" id="KW-1185">Reference proteome</keyword>
<dbReference type="RefSeq" id="WP_183911473.1">
    <property type="nucleotide sequence ID" value="NZ_JACHXZ010000004.1"/>
</dbReference>
<dbReference type="PROSITE" id="PS50005">
    <property type="entry name" value="TPR"/>
    <property type="match status" value="1"/>
</dbReference>
<gene>
    <name evidence="5" type="ORF">FHS30_003213</name>
</gene>
<keyword evidence="2 3" id="KW-0802">TPR repeat</keyword>
<reference evidence="5 6" key="1">
    <citation type="submission" date="2020-08" db="EMBL/GenBank/DDBJ databases">
        <title>Genomic Encyclopedia of Type Strains, Phase III (KMG-III): the genomes of soil and plant-associated and newly described type strains.</title>
        <authorList>
            <person name="Whitman W."/>
        </authorList>
    </citation>
    <scope>NUCLEOTIDE SEQUENCE [LARGE SCALE GENOMIC DNA]</scope>
    <source>
        <strain evidence="5 6">CECT 8571</strain>
    </source>
</reference>
<feature type="chain" id="PRO_5032646371" evidence="4">
    <location>
        <begin position="24"/>
        <end position="448"/>
    </location>
</feature>
<comment type="caution">
    <text evidence="5">The sequence shown here is derived from an EMBL/GenBank/DDBJ whole genome shotgun (WGS) entry which is preliminary data.</text>
</comment>
<dbReference type="InterPro" id="IPR019734">
    <property type="entry name" value="TPR_rpt"/>
</dbReference>
<proteinExistence type="predicted"/>
<evidence type="ECO:0000313" key="6">
    <source>
        <dbReference type="Proteomes" id="UP000559987"/>
    </source>
</evidence>
<dbReference type="EMBL" id="JACHXZ010000004">
    <property type="protein sequence ID" value="MBB3170000.1"/>
    <property type="molecule type" value="Genomic_DNA"/>
</dbReference>
<dbReference type="InterPro" id="IPR051012">
    <property type="entry name" value="CellSynth/LPSAsmb/PSIAsmb"/>
</dbReference>
<evidence type="ECO:0000313" key="5">
    <source>
        <dbReference type="EMBL" id="MBB3170000.1"/>
    </source>
</evidence>
<feature type="signal peptide" evidence="4">
    <location>
        <begin position="1"/>
        <end position="23"/>
    </location>
</feature>
<keyword evidence="1" id="KW-0677">Repeat</keyword>
<name>A0A839UU77_9GAMM</name>
<dbReference type="Gene3D" id="1.25.40.10">
    <property type="entry name" value="Tetratricopeptide repeat domain"/>
    <property type="match status" value="3"/>
</dbReference>
<accession>A0A839UU77</accession>
<evidence type="ECO:0000256" key="1">
    <source>
        <dbReference type="ARBA" id="ARBA00022737"/>
    </source>
</evidence>
<dbReference type="PANTHER" id="PTHR45586:SF1">
    <property type="entry name" value="LIPOPOLYSACCHARIDE ASSEMBLY PROTEIN B"/>
    <property type="match status" value="1"/>
</dbReference>
<evidence type="ECO:0000256" key="4">
    <source>
        <dbReference type="SAM" id="SignalP"/>
    </source>
</evidence>
<dbReference type="SMART" id="SM00028">
    <property type="entry name" value="TPR"/>
    <property type="match status" value="5"/>
</dbReference>
<keyword evidence="4" id="KW-0732">Signal</keyword>
<dbReference type="AlphaFoldDB" id="A0A839UU77"/>
<sequence length="448" mass="50769">MNVKTAVTRIVRNALFAAPILLAPALTGVVLQDSALTKYATTGVAFAQDDKPKNTQKTRKTPALRENVYKKLAEIQVFADAGDWNGALKELNDVKEDSGKWNGYELAQLNNYYGFVYYSLERYAEALRAYERVVSNPDDIPVGLETATLYTMAQLYFIQEDYPKAIEVLTRWMEASPIVGADAYVLRGQAYYSLNNFNKALPDINWAVNDYESKGKVPKENWFALQRAIYYEKGDNKKVVQILEKLVKHYPKASYWRQLGGMYGAVNRERDQLHALEAAYLMGAVTNDKELLNIAYLFLGEEVPYKAAKIIDKGIKDKRIEPTSKNLETLAAALRMAQEVKESLPVMERAAAKSDTGDLYARLAGIYLDNDMFDKAIDSGEVALKRKGIKREDQLQIVLGMSHVNKKQYDSAIKAFKKAAEDKRSAKFARQWIQYAESEREREKQLAL</sequence>
<feature type="repeat" description="TPR" evidence="3">
    <location>
        <begin position="146"/>
        <end position="179"/>
    </location>
</feature>
<dbReference type="SUPFAM" id="SSF81901">
    <property type="entry name" value="HCP-like"/>
    <property type="match status" value="1"/>
</dbReference>
<evidence type="ECO:0000256" key="2">
    <source>
        <dbReference type="ARBA" id="ARBA00022803"/>
    </source>
</evidence>
<dbReference type="Proteomes" id="UP000559987">
    <property type="component" value="Unassembled WGS sequence"/>
</dbReference>
<dbReference type="Pfam" id="PF13432">
    <property type="entry name" value="TPR_16"/>
    <property type="match status" value="1"/>
</dbReference>
<dbReference type="InterPro" id="IPR011990">
    <property type="entry name" value="TPR-like_helical_dom_sf"/>
</dbReference>
<organism evidence="5 6">
    <name type="scientific">Simiduia aestuariiviva</name>
    <dbReference type="NCBI Taxonomy" id="1510459"/>
    <lineage>
        <taxon>Bacteria</taxon>
        <taxon>Pseudomonadati</taxon>
        <taxon>Pseudomonadota</taxon>
        <taxon>Gammaproteobacteria</taxon>
        <taxon>Cellvibrionales</taxon>
        <taxon>Cellvibrionaceae</taxon>
        <taxon>Simiduia</taxon>
    </lineage>
</organism>
<evidence type="ECO:0000256" key="3">
    <source>
        <dbReference type="PROSITE-ProRule" id="PRU00339"/>
    </source>
</evidence>